<keyword evidence="1" id="KW-0805">Transcription regulation</keyword>
<dbReference type="SMART" id="SM00345">
    <property type="entry name" value="HTH_GNTR"/>
    <property type="match status" value="1"/>
</dbReference>
<feature type="domain" description="HTH gntR-type" evidence="4">
    <location>
        <begin position="16"/>
        <end position="83"/>
    </location>
</feature>
<evidence type="ECO:0000256" key="2">
    <source>
        <dbReference type="ARBA" id="ARBA00023125"/>
    </source>
</evidence>
<evidence type="ECO:0000313" key="5">
    <source>
        <dbReference type="EMBL" id="MDA3624074.1"/>
    </source>
</evidence>
<evidence type="ECO:0000313" key="6">
    <source>
        <dbReference type="Proteomes" id="UP001210380"/>
    </source>
</evidence>
<dbReference type="InterPro" id="IPR011711">
    <property type="entry name" value="GntR_C"/>
</dbReference>
<name>A0ABT4UQT6_9PSEU</name>
<proteinExistence type="predicted"/>
<accession>A0ABT4UQT6</accession>
<dbReference type="Gene3D" id="1.10.10.10">
    <property type="entry name" value="Winged helix-like DNA-binding domain superfamily/Winged helix DNA-binding domain"/>
    <property type="match status" value="1"/>
</dbReference>
<dbReference type="Pfam" id="PF07729">
    <property type="entry name" value="FCD"/>
    <property type="match status" value="1"/>
</dbReference>
<keyword evidence="3" id="KW-0804">Transcription</keyword>
<dbReference type="RefSeq" id="WP_270946643.1">
    <property type="nucleotide sequence ID" value="NZ_JAQGLA010000002.1"/>
</dbReference>
<dbReference type="PROSITE" id="PS50949">
    <property type="entry name" value="HTH_GNTR"/>
    <property type="match status" value="1"/>
</dbReference>
<evidence type="ECO:0000259" key="4">
    <source>
        <dbReference type="PROSITE" id="PS50949"/>
    </source>
</evidence>
<dbReference type="SMART" id="SM00895">
    <property type="entry name" value="FCD"/>
    <property type="match status" value="1"/>
</dbReference>
<dbReference type="PANTHER" id="PTHR43537:SF24">
    <property type="entry name" value="GLUCONATE OPERON TRANSCRIPTIONAL REPRESSOR"/>
    <property type="match status" value="1"/>
</dbReference>
<dbReference type="Pfam" id="PF00392">
    <property type="entry name" value="GntR"/>
    <property type="match status" value="1"/>
</dbReference>
<dbReference type="Gene3D" id="1.20.120.530">
    <property type="entry name" value="GntR ligand-binding domain-like"/>
    <property type="match status" value="1"/>
</dbReference>
<gene>
    <name evidence="5" type="ORF">OU415_01420</name>
</gene>
<dbReference type="SUPFAM" id="SSF48008">
    <property type="entry name" value="GntR ligand-binding domain-like"/>
    <property type="match status" value="1"/>
</dbReference>
<reference evidence="5 6" key="1">
    <citation type="submission" date="2022-11" db="EMBL/GenBank/DDBJ databases">
        <title>Draft genome sequence of Saccharopolyspora sp. WRP15-2 isolated from rhizosphere soils of wild rice in Thailand.</title>
        <authorList>
            <person name="Duangmal K."/>
            <person name="Kammanee S."/>
            <person name="Muangham S."/>
        </authorList>
    </citation>
    <scope>NUCLEOTIDE SEQUENCE [LARGE SCALE GENOMIC DNA]</scope>
    <source>
        <strain evidence="5 6">WRP15-2</strain>
    </source>
</reference>
<evidence type="ECO:0000256" key="3">
    <source>
        <dbReference type="ARBA" id="ARBA00023163"/>
    </source>
</evidence>
<dbReference type="InterPro" id="IPR036388">
    <property type="entry name" value="WH-like_DNA-bd_sf"/>
</dbReference>
<sequence length="234" mass="26362">MSVASDLVAVRGNKRRQLPDEVASYVREQIMSGHFKPGDFLRMEPIAEAVGVSNTPVREGLLTLHNEGFVQLVPRRGFIVAPFTRQDVRDLFWAQAKLAGELAARAAKNITPEQITKLEAIIKELEKAVKARDKDLIADLGHAFHREINLAAGSHRLALLLAGIVKHMPNRFYASLESRVSSTREQHPLMVEALRKRSVRKARTLMEEHIAESADYVIEMLEESGFWDEEDSED</sequence>
<protein>
    <submittedName>
        <fullName evidence="5">GntR family transcriptional regulator</fullName>
    </submittedName>
</protein>
<dbReference type="PANTHER" id="PTHR43537">
    <property type="entry name" value="TRANSCRIPTIONAL REGULATOR, GNTR FAMILY"/>
    <property type="match status" value="1"/>
</dbReference>
<dbReference type="InterPro" id="IPR000524">
    <property type="entry name" value="Tscrpt_reg_HTH_GntR"/>
</dbReference>
<keyword evidence="2" id="KW-0238">DNA-binding</keyword>
<keyword evidence="6" id="KW-1185">Reference proteome</keyword>
<dbReference type="EMBL" id="JAQGLA010000002">
    <property type="protein sequence ID" value="MDA3624074.1"/>
    <property type="molecule type" value="Genomic_DNA"/>
</dbReference>
<organism evidence="5 6">
    <name type="scientific">Saccharopolyspora oryzae</name>
    <dbReference type="NCBI Taxonomy" id="2997343"/>
    <lineage>
        <taxon>Bacteria</taxon>
        <taxon>Bacillati</taxon>
        <taxon>Actinomycetota</taxon>
        <taxon>Actinomycetes</taxon>
        <taxon>Pseudonocardiales</taxon>
        <taxon>Pseudonocardiaceae</taxon>
        <taxon>Saccharopolyspora</taxon>
    </lineage>
</organism>
<dbReference type="Proteomes" id="UP001210380">
    <property type="component" value="Unassembled WGS sequence"/>
</dbReference>
<evidence type="ECO:0000256" key="1">
    <source>
        <dbReference type="ARBA" id="ARBA00023015"/>
    </source>
</evidence>
<dbReference type="InterPro" id="IPR008920">
    <property type="entry name" value="TF_FadR/GntR_C"/>
</dbReference>
<comment type="caution">
    <text evidence="5">The sequence shown here is derived from an EMBL/GenBank/DDBJ whole genome shotgun (WGS) entry which is preliminary data.</text>
</comment>
<dbReference type="SUPFAM" id="SSF46785">
    <property type="entry name" value="Winged helix' DNA-binding domain"/>
    <property type="match status" value="1"/>
</dbReference>
<dbReference type="InterPro" id="IPR036390">
    <property type="entry name" value="WH_DNA-bd_sf"/>
</dbReference>